<name>A0AAW1T260_9CHLO</name>
<comment type="caution">
    <text evidence="2">The sequence shown here is derived from an EMBL/GenBank/DDBJ whole genome shotgun (WGS) entry which is preliminary data.</text>
</comment>
<evidence type="ECO:0000313" key="3">
    <source>
        <dbReference type="Proteomes" id="UP001485043"/>
    </source>
</evidence>
<gene>
    <name evidence="2" type="ORF">WJX84_000713</name>
</gene>
<feature type="region of interest" description="Disordered" evidence="1">
    <location>
        <begin position="1"/>
        <end position="77"/>
    </location>
</feature>
<reference evidence="2 3" key="1">
    <citation type="journal article" date="2024" name="Nat. Commun.">
        <title>Phylogenomics reveals the evolutionary origins of lichenization in chlorophyte algae.</title>
        <authorList>
            <person name="Puginier C."/>
            <person name="Libourel C."/>
            <person name="Otte J."/>
            <person name="Skaloud P."/>
            <person name="Haon M."/>
            <person name="Grisel S."/>
            <person name="Petersen M."/>
            <person name="Berrin J.G."/>
            <person name="Delaux P.M."/>
            <person name="Dal Grande F."/>
            <person name="Keller J."/>
        </authorList>
    </citation>
    <scope>NUCLEOTIDE SEQUENCE [LARGE SCALE GENOMIC DNA]</scope>
    <source>
        <strain evidence="2 3">SAG 2523</strain>
    </source>
</reference>
<sequence length="519" mass="56473">MADGAQARYPSVGSSSEESSRGTSADSGAACQADDQRVSQSQQGDRLSGRHKHRLRQSQRSKSHEEQASSQAVSELQDEVGRLRRELSSARAAALDCQEMLEELQAFSEQLQQQHTSLQDQLQDRERSQHEAAASLADLRDKLRTAQRDASAARQECEGLRSEAERLEKEAHGAAQELALRELDCCALRGQLAATHEAAGASMRRVEALSSELARSRRSQEEAEGQVAAAQQETENVQQEASERLQQLASELRLESRKRATAEAVSQEQLRASTVAQALAQEQHRRAFTHLAIHHDQTGGHGEEQQCSPDILGTLSNASLTPASAIKHAPDSDRPRAMRSLEFVRNSPKENWPALANLPAGSPFLGRQHASFKRQASTEEAVLMELGSQPMSESNDSAIREMHCNALFGGANSIASTPSKSPRRQNSVRRISIAESLSRNARTRPLGISALGSSLNLRRSAQATRSSPSRQMKGAMFIGRVSQDGATWLHRSSSDRALLPSHALQDVLNGPSHAASPSP</sequence>
<feature type="region of interest" description="Disordered" evidence="1">
    <location>
        <begin position="212"/>
        <end position="243"/>
    </location>
</feature>
<feature type="compositionally biased region" description="Basic residues" evidence="1">
    <location>
        <begin position="49"/>
        <end position="61"/>
    </location>
</feature>
<proteinExistence type="predicted"/>
<dbReference type="EMBL" id="JALJOV010000480">
    <property type="protein sequence ID" value="KAK9863370.1"/>
    <property type="molecule type" value="Genomic_DNA"/>
</dbReference>
<feature type="compositionally biased region" description="Low complexity" evidence="1">
    <location>
        <begin position="11"/>
        <end position="27"/>
    </location>
</feature>
<dbReference type="Proteomes" id="UP001485043">
    <property type="component" value="Unassembled WGS sequence"/>
</dbReference>
<keyword evidence="3" id="KW-1185">Reference proteome</keyword>
<evidence type="ECO:0000313" key="2">
    <source>
        <dbReference type="EMBL" id="KAK9863370.1"/>
    </source>
</evidence>
<organism evidence="2 3">
    <name type="scientific">Apatococcus fuscideae</name>
    <dbReference type="NCBI Taxonomy" id="2026836"/>
    <lineage>
        <taxon>Eukaryota</taxon>
        <taxon>Viridiplantae</taxon>
        <taxon>Chlorophyta</taxon>
        <taxon>core chlorophytes</taxon>
        <taxon>Trebouxiophyceae</taxon>
        <taxon>Chlorellales</taxon>
        <taxon>Chlorellaceae</taxon>
        <taxon>Apatococcus</taxon>
    </lineage>
</organism>
<evidence type="ECO:0000256" key="1">
    <source>
        <dbReference type="SAM" id="MobiDB-lite"/>
    </source>
</evidence>
<protein>
    <submittedName>
        <fullName evidence="2">Uncharacterized protein</fullName>
    </submittedName>
</protein>
<feature type="compositionally biased region" description="Polar residues" evidence="1">
    <location>
        <begin position="234"/>
        <end position="243"/>
    </location>
</feature>
<accession>A0AAW1T260</accession>
<dbReference type="AlphaFoldDB" id="A0AAW1T260"/>